<evidence type="ECO:0000256" key="6">
    <source>
        <dbReference type="ARBA" id="ARBA00022468"/>
    </source>
</evidence>
<dbReference type="EnsemblMetazoa" id="CapteT126947">
    <property type="protein sequence ID" value="CapteP126947"/>
    <property type="gene ID" value="CapteG126947"/>
</dbReference>
<evidence type="ECO:0000313" key="13">
    <source>
        <dbReference type="EnsemblMetazoa" id="CapteP126947"/>
    </source>
</evidence>
<dbReference type="OMA" id="KYAKHRR"/>
<evidence type="ECO:0000313" key="14">
    <source>
        <dbReference type="Proteomes" id="UP000014760"/>
    </source>
</evidence>
<dbReference type="EMBL" id="AMQN01011718">
    <property type="status" value="NOT_ANNOTATED_CDS"/>
    <property type="molecule type" value="Genomic_DNA"/>
</dbReference>
<proteinExistence type="inferred from homology"/>
<keyword evidence="8" id="KW-0256">Endoplasmic reticulum</keyword>
<evidence type="ECO:0000259" key="12">
    <source>
        <dbReference type="Pfam" id="PF19533"/>
    </source>
</evidence>
<evidence type="ECO:0000256" key="9">
    <source>
        <dbReference type="ARBA" id="ARBA00023034"/>
    </source>
</evidence>
<evidence type="ECO:0000259" key="11">
    <source>
        <dbReference type="Pfam" id="PF13890"/>
    </source>
</evidence>
<dbReference type="AlphaFoldDB" id="X1YZB5"/>
<name>X1YZB5_CAPTE</name>
<feature type="domain" description="Rab3GAP catalytic subunit conserved" evidence="11">
    <location>
        <begin position="571"/>
        <end position="726"/>
    </location>
</feature>
<reference evidence="14" key="2">
    <citation type="journal article" date="2013" name="Nature">
        <title>Insights into bilaterian evolution from three spiralian genomes.</title>
        <authorList>
            <person name="Simakov O."/>
            <person name="Marletaz F."/>
            <person name="Cho S.J."/>
            <person name="Edsinger-Gonzales E."/>
            <person name="Havlak P."/>
            <person name="Hellsten U."/>
            <person name="Kuo D.H."/>
            <person name="Larsson T."/>
            <person name="Lv J."/>
            <person name="Arendt D."/>
            <person name="Savage R."/>
            <person name="Osoegawa K."/>
            <person name="de Jong P."/>
            <person name="Grimwood J."/>
            <person name="Chapman J.A."/>
            <person name="Shapiro H."/>
            <person name="Aerts A."/>
            <person name="Otillar R.P."/>
            <person name="Terry A.Y."/>
            <person name="Boore J.L."/>
            <person name="Grigoriev I.V."/>
            <person name="Lindberg D.R."/>
            <person name="Seaver E.C."/>
            <person name="Weisblat D.A."/>
            <person name="Putnam N.H."/>
            <person name="Rokhsar D.S."/>
        </authorList>
    </citation>
    <scope>NUCLEOTIDE SEQUENCE</scope>
    <source>
        <strain evidence="14">I ESC-2004</strain>
    </source>
</reference>
<dbReference type="GO" id="GO:0005794">
    <property type="term" value="C:Golgi apparatus"/>
    <property type="evidence" value="ECO:0007669"/>
    <property type="project" value="UniProtKB-SubCell"/>
</dbReference>
<dbReference type="Pfam" id="PF13890">
    <property type="entry name" value="Rab3-GTPase_cat"/>
    <property type="match status" value="1"/>
</dbReference>
<dbReference type="InterPro" id="IPR026147">
    <property type="entry name" value="Rab3GAP1_conserved"/>
</dbReference>
<evidence type="ECO:0000256" key="2">
    <source>
        <dbReference type="ARBA" id="ARBA00004240"/>
    </source>
</evidence>
<evidence type="ECO:0000256" key="1">
    <source>
        <dbReference type="ARBA" id="ARBA00004222"/>
    </source>
</evidence>
<accession>X1YZB5</accession>
<dbReference type="InterPro" id="IPR045700">
    <property type="entry name" value="Rab3GAP1"/>
</dbReference>
<keyword evidence="7" id="KW-0963">Cytoplasm</keyword>
<sequence length="933" mass="105010">ESEVFEITDFTTASEWERFIARVEEVLHDWKLTGFQQTQPLTKGELSTAVWEEKQENITFADFTFVLSGHFIQKENEEKREGSSRVPTCYQDLMSIENDFPSRAHCLTRWYGLRNFLVVSPAPNMDDVMTESRANVVLSSVSIALNNTACFIPVFVQIHQRWRRFYCGTCECAGARTAYQMVHLKHIPSQYSHLSGLLEIFKSKLACPLNSLPPVSVAVRFTYMLQEWAHYSWPQQPPDLDSLSEGEVGLTEIGQLPFGACEDPVSELHLSVTWPSLSEEMIVDTNVYSDLDPQQAPHWSVRIRMTESPQCLLGDYLREFVKVCKRLESTDQLLGASLLEDDLEMDMSQALDRLTEPVAYKMPSIGRVVTKATSKLNMKPEDAPIPSDLLNKILLYLFPDAKAEDTSATQSEEATGGATTPELFKQFKSSPPTSLTYRLSVCMCIINYSRGLRAVAHLWQEFVLEMRYRLENNVLIPDLEAGGPDMGSSLLHQKLQMLNCCIERKRGREVQLAESLAAGEKVLHDYALAKQHAANPSTSDDEEDEFFECDEDEAKSPGVTPEDTAFSDAHTHQADGRSRTLDDMRLLYVDEPLYVPITQDPSPMTEDMLEEHAEVLAKLGTTSEGAHLRARMQSACLLSDMEAFKAANPGCSMGDFVRWYSPRDWVQAEGLDEEGNVTVKGQLSQRMQIPGNMWVEVWQSAKPVPARRQRRLFDDTKEAEKVLHWLSAMKPADVALRLMPMLLHAAVSKVKGQDEVNLAPISQSVAQMTSRATKVLRSPRIDVRLLQELVQRVAQLEIAVTRAQSLTTKLMAEKQDVQIEYSQLQQFVAAALEQPEIPIIGAARAPLGVIIHRLFMTSQKPAYLLPEEGAEDEGDKSSKPPAFPAAVGREYILRTHVPRPSPWSQATPQRMYCVLMDDEFRLAGAFSCDTTFQ</sequence>
<protein>
    <recommendedName>
        <fullName evidence="5">Rab3 GTPase-activating protein catalytic subunit</fullName>
    </recommendedName>
</protein>
<feature type="region of interest" description="Disordered" evidence="10">
    <location>
        <begin position="551"/>
        <end position="577"/>
    </location>
</feature>
<dbReference type="Proteomes" id="UP000014760">
    <property type="component" value="Unassembled WGS sequence"/>
</dbReference>
<dbReference type="PANTHER" id="PTHR21422">
    <property type="entry name" value="RAB3 GTPASE-ACTIVATING PROTEIN CATALYTIC SUBUNIT"/>
    <property type="match status" value="1"/>
</dbReference>
<dbReference type="Pfam" id="PF19533">
    <property type="entry name" value="Rab3-GAP_cat_C"/>
    <property type="match status" value="1"/>
</dbReference>
<evidence type="ECO:0000256" key="4">
    <source>
        <dbReference type="ARBA" id="ARBA00008856"/>
    </source>
</evidence>
<keyword evidence="6" id="KW-0343">GTPase activation</keyword>
<evidence type="ECO:0000256" key="3">
    <source>
        <dbReference type="ARBA" id="ARBA00004496"/>
    </source>
</evidence>
<dbReference type="InterPro" id="IPR045698">
    <property type="entry name" value="Rab3GAP1_C"/>
</dbReference>
<reference evidence="13" key="3">
    <citation type="submission" date="2015-06" db="UniProtKB">
        <authorList>
            <consortium name="EnsemblMetazoa"/>
        </authorList>
    </citation>
    <scope>IDENTIFICATION</scope>
</reference>
<comment type="subcellular location">
    <subcellularLocation>
        <location evidence="3">Cytoplasm</location>
    </subcellularLocation>
    <subcellularLocation>
        <location evidence="2">Endoplasmic reticulum</location>
    </subcellularLocation>
    <subcellularLocation>
        <location evidence="1">Golgi apparatus</location>
        <location evidence="1">cis-Golgi network</location>
    </subcellularLocation>
</comment>
<dbReference type="GO" id="GO:0005096">
    <property type="term" value="F:GTPase activator activity"/>
    <property type="evidence" value="ECO:0007669"/>
    <property type="project" value="UniProtKB-KW"/>
</dbReference>
<keyword evidence="9" id="KW-0333">Golgi apparatus</keyword>
<dbReference type="HOGENOM" id="CLU_012561_1_0_1"/>
<dbReference type="PANTHER" id="PTHR21422:SF9">
    <property type="entry name" value="RAB3 GTPASE-ACTIVATING PROTEIN CATALYTIC SUBUNIT"/>
    <property type="match status" value="1"/>
</dbReference>
<reference evidence="14" key="1">
    <citation type="submission" date="2012-12" db="EMBL/GenBank/DDBJ databases">
        <authorList>
            <person name="Hellsten U."/>
            <person name="Grimwood J."/>
            <person name="Chapman J.A."/>
            <person name="Shapiro H."/>
            <person name="Aerts A."/>
            <person name="Otillar R.P."/>
            <person name="Terry A.Y."/>
            <person name="Boore J.L."/>
            <person name="Simakov O."/>
            <person name="Marletaz F."/>
            <person name="Cho S.-J."/>
            <person name="Edsinger-Gonzales E."/>
            <person name="Havlak P."/>
            <person name="Kuo D.-H."/>
            <person name="Larsson T."/>
            <person name="Lv J."/>
            <person name="Arendt D."/>
            <person name="Savage R."/>
            <person name="Osoegawa K."/>
            <person name="de Jong P."/>
            <person name="Lindberg D.R."/>
            <person name="Seaver E.C."/>
            <person name="Weisblat D.A."/>
            <person name="Putnam N.H."/>
            <person name="Grigoriev I.V."/>
            <person name="Rokhsar D.S."/>
        </authorList>
    </citation>
    <scope>NUCLEOTIDE SEQUENCE</scope>
    <source>
        <strain evidence="14">I ESC-2004</strain>
    </source>
</reference>
<evidence type="ECO:0000256" key="8">
    <source>
        <dbReference type="ARBA" id="ARBA00022824"/>
    </source>
</evidence>
<dbReference type="GO" id="GO:0005783">
    <property type="term" value="C:endoplasmic reticulum"/>
    <property type="evidence" value="ECO:0007669"/>
    <property type="project" value="UniProtKB-SubCell"/>
</dbReference>
<organism evidence="13 14">
    <name type="scientific">Capitella teleta</name>
    <name type="common">Polychaete worm</name>
    <dbReference type="NCBI Taxonomy" id="283909"/>
    <lineage>
        <taxon>Eukaryota</taxon>
        <taxon>Metazoa</taxon>
        <taxon>Spiralia</taxon>
        <taxon>Lophotrochozoa</taxon>
        <taxon>Annelida</taxon>
        <taxon>Polychaeta</taxon>
        <taxon>Sedentaria</taxon>
        <taxon>Scolecida</taxon>
        <taxon>Capitellidae</taxon>
        <taxon>Capitella</taxon>
    </lineage>
</organism>
<evidence type="ECO:0000256" key="5">
    <source>
        <dbReference type="ARBA" id="ARBA00015817"/>
    </source>
</evidence>
<feature type="domain" description="Rab3GAP catalytic subunit C-terminal" evidence="12">
    <location>
        <begin position="738"/>
        <end position="932"/>
    </location>
</feature>
<evidence type="ECO:0000256" key="7">
    <source>
        <dbReference type="ARBA" id="ARBA00022490"/>
    </source>
</evidence>
<comment type="similarity">
    <text evidence="4">Belongs to the Rab3-GAP catalytic subunit family.</text>
</comment>
<keyword evidence="14" id="KW-1185">Reference proteome</keyword>
<evidence type="ECO:0000256" key="10">
    <source>
        <dbReference type="SAM" id="MobiDB-lite"/>
    </source>
</evidence>